<dbReference type="InterPro" id="IPR036909">
    <property type="entry name" value="Cyt_c-like_dom_sf"/>
</dbReference>
<protein>
    <recommendedName>
        <fullName evidence="11">Cytochrome c domain-containing protein</fullName>
    </recommendedName>
</protein>
<keyword evidence="3 9" id="KW-0349">Heme</keyword>
<organism evidence="12 13">
    <name type="scientific">Handelsmanbacteria sp. (strain RIFCSPLOWO2_12_FULL_64_10)</name>
    <dbReference type="NCBI Taxonomy" id="1817868"/>
    <lineage>
        <taxon>Bacteria</taxon>
        <taxon>Candidatus Handelsmaniibacteriota</taxon>
    </lineage>
</organism>
<comment type="caution">
    <text evidence="12">The sequence shown here is derived from an EMBL/GenBank/DDBJ whole genome shotgun (WGS) entry which is preliminary data.</text>
</comment>
<dbReference type="Pfam" id="PF05425">
    <property type="entry name" value="CopD"/>
    <property type="match status" value="1"/>
</dbReference>
<evidence type="ECO:0000256" key="1">
    <source>
        <dbReference type="ARBA" id="ARBA00004651"/>
    </source>
</evidence>
<keyword evidence="6 10" id="KW-1133">Transmembrane helix</keyword>
<dbReference type="Pfam" id="PF13442">
    <property type="entry name" value="Cytochrome_CBB3"/>
    <property type="match status" value="1"/>
</dbReference>
<gene>
    <name evidence="12" type="ORF">A3F84_11625</name>
</gene>
<evidence type="ECO:0000256" key="7">
    <source>
        <dbReference type="ARBA" id="ARBA00023004"/>
    </source>
</evidence>
<accession>A0A1F6CAD4</accession>
<dbReference type="InterPro" id="IPR008457">
    <property type="entry name" value="Cu-R_CopD_dom"/>
</dbReference>
<dbReference type="AlphaFoldDB" id="A0A1F6CAD4"/>
<sequence>MGTGPALAGTDYGHVLLLKIALVAATLVLAAGNLLVLRPRLNRAAGHVEAGPSLVSALRLSVGGEFALATLIFVATAALTNLQTGREALVVQGLAADARDGDVLANLRVQPGAAGTNRFVLRLTDRTGAPLPDVEKVALRVRPLMLDFGEAEIAAPVQPNGQFAAKAGALVAAGPWRIEGVVRRPGKDDARPSFEVTIAPPLPPGPLAFAARPEEGNLILGAEIGLIGLGVVVAVALLRITAARYVIPPSIGAVLLGGVMATSSYAVLASTVTNPISPTQASVERGRVVYFEQCAVCHGDGGRGDGPGAAGLNPKPADLRIHLAAGHTDAQLFDWVTNGFPGSAMPAFRDALGEEDRWNVLNHVRSAFGSGVPTAR</sequence>
<dbReference type="GO" id="GO:0020037">
    <property type="term" value="F:heme binding"/>
    <property type="evidence" value="ECO:0007669"/>
    <property type="project" value="InterPro"/>
</dbReference>
<dbReference type="SUPFAM" id="SSF46626">
    <property type="entry name" value="Cytochrome c"/>
    <property type="match status" value="1"/>
</dbReference>
<reference evidence="12 13" key="1">
    <citation type="journal article" date="2016" name="Nat. Commun.">
        <title>Thousands of microbial genomes shed light on interconnected biogeochemical processes in an aquifer system.</title>
        <authorList>
            <person name="Anantharaman K."/>
            <person name="Brown C.T."/>
            <person name="Hug L.A."/>
            <person name="Sharon I."/>
            <person name="Castelle C.J."/>
            <person name="Probst A.J."/>
            <person name="Thomas B.C."/>
            <person name="Singh A."/>
            <person name="Wilkins M.J."/>
            <person name="Karaoz U."/>
            <person name="Brodie E.L."/>
            <person name="Williams K.H."/>
            <person name="Hubbard S.S."/>
            <person name="Banfield J.F."/>
        </authorList>
    </citation>
    <scope>NUCLEOTIDE SEQUENCE [LARGE SCALE GENOMIC DNA]</scope>
    <source>
        <strain evidence="13">RIFCSPLOWO2_12_FULL_64_10</strain>
    </source>
</reference>
<evidence type="ECO:0000313" key="13">
    <source>
        <dbReference type="Proteomes" id="UP000178606"/>
    </source>
</evidence>
<dbReference type="GO" id="GO:0005886">
    <property type="term" value="C:plasma membrane"/>
    <property type="evidence" value="ECO:0007669"/>
    <property type="project" value="UniProtKB-SubCell"/>
</dbReference>
<feature type="transmembrane region" description="Helical" evidence="10">
    <location>
        <begin position="245"/>
        <end position="268"/>
    </location>
</feature>
<evidence type="ECO:0000313" key="12">
    <source>
        <dbReference type="EMBL" id="OGG45962.1"/>
    </source>
</evidence>
<evidence type="ECO:0000256" key="5">
    <source>
        <dbReference type="ARBA" id="ARBA00022723"/>
    </source>
</evidence>
<feature type="domain" description="Cytochrome c" evidence="11">
    <location>
        <begin position="281"/>
        <end position="368"/>
    </location>
</feature>
<dbReference type="EMBL" id="MFKF01000353">
    <property type="protein sequence ID" value="OGG45962.1"/>
    <property type="molecule type" value="Genomic_DNA"/>
</dbReference>
<evidence type="ECO:0000256" key="10">
    <source>
        <dbReference type="SAM" id="Phobius"/>
    </source>
</evidence>
<feature type="transmembrane region" description="Helical" evidence="10">
    <location>
        <begin position="12"/>
        <end position="36"/>
    </location>
</feature>
<evidence type="ECO:0000256" key="6">
    <source>
        <dbReference type="ARBA" id="ARBA00022989"/>
    </source>
</evidence>
<dbReference type="InterPro" id="IPR032694">
    <property type="entry name" value="CopC/D"/>
</dbReference>
<dbReference type="PANTHER" id="PTHR34820:SF4">
    <property type="entry name" value="INNER MEMBRANE PROTEIN YEBZ"/>
    <property type="match status" value="1"/>
</dbReference>
<dbReference type="GO" id="GO:0009055">
    <property type="term" value="F:electron transfer activity"/>
    <property type="evidence" value="ECO:0007669"/>
    <property type="project" value="InterPro"/>
</dbReference>
<keyword evidence="8 10" id="KW-0472">Membrane</keyword>
<evidence type="ECO:0000256" key="4">
    <source>
        <dbReference type="ARBA" id="ARBA00022692"/>
    </source>
</evidence>
<dbReference type="GO" id="GO:0006825">
    <property type="term" value="P:copper ion transport"/>
    <property type="evidence" value="ECO:0007669"/>
    <property type="project" value="InterPro"/>
</dbReference>
<evidence type="ECO:0000259" key="11">
    <source>
        <dbReference type="PROSITE" id="PS51007"/>
    </source>
</evidence>
<name>A0A1F6CAD4_HANXR</name>
<keyword evidence="5 9" id="KW-0479">Metal-binding</keyword>
<evidence type="ECO:0000256" key="2">
    <source>
        <dbReference type="ARBA" id="ARBA00022475"/>
    </source>
</evidence>
<dbReference type="PROSITE" id="PS51007">
    <property type="entry name" value="CYTC"/>
    <property type="match status" value="1"/>
</dbReference>
<dbReference type="PANTHER" id="PTHR34820">
    <property type="entry name" value="INNER MEMBRANE PROTEIN YEBZ"/>
    <property type="match status" value="1"/>
</dbReference>
<proteinExistence type="predicted"/>
<evidence type="ECO:0000256" key="8">
    <source>
        <dbReference type="ARBA" id="ARBA00023136"/>
    </source>
</evidence>
<keyword evidence="7 9" id="KW-0408">Iron</keyword>
<dbReference type="Proteomes" id="UP000178606">
    <property type="component" value="Unassembled WGS sequence"/>
</dbReference>
<feature type="transmembrane region" description="Helical" evidence="10">
    <location>
        <begin position="218"/>
        <end position="238"/>
    </location>
</feature>
<evidence type="ECO:0000256" key="9">
    <source>
        <dbReference type="PROSITE-ProRule" id="PRU00433"/>
    </source>
</evidence>
<evidence type="ECO:0000256" key="3">
    <source>
        <dbReference type="ARBA" id="ARBA00022617"/>
    </source>
</evidence>
<dbReference type="GO" id="GO:0046872">
    <property type="term" value="F:metal ion binding"/>
    <property type="evidence" value="ECO:0007669"/>
    <property type="project" value="UniProtKB-KW"/>
</dbReference>
<keyword evidence="4 10" id="KW-0812">Transmembrane</keyword>
<keyword evidence="2" id="KW-1003">Cell membrane</keyword>
<dbReference type="InterPro" id="IPR009056">
    <property type="entry name" value="Cyt_c-like_dom"/>
</dbReference>
<comment type="subcellular location">
    <subcellularLocation>
        <location evidence="1">Cell membrane</location>
        <topology evidence="1">Multi-pass membrane protein</topology>
    </subcellularLocation>
</comment>
<dbReference type="Gene3D" id="1.10.760.10">
    <property type="entry name" value="Cytochrome c-like domain"/>
    <property type="match status" value="1"/>
</dbReference>